<dbReference type="OrthoDB" id="9805862at2"/>
<sequence>MAILLTIARKEWLDGIRNRWILAIALILWGLAVGLAYFGGVASGLVGFTSIESTLASLASLAVVILPLIALMLGHDALIGEAERGTLLLLLTYPITPGQLLLGKFIGQALMLAAATALGFGSAALTLLLLTPALDAGVVLYLFAALILSAVLLGWTFLAMAYALSGWVNEKAKAAGASLILWFFFVVVFDLLMLGLLIGLPERLDFASLPYLMLLNPADIFRIFNLGLLSSAEVKTGVMAAGSSLGLGSAGLLAGLLLWLGCMMGLARFLFQRSLLRI</sequence>
<reference evidence="2" key="1">
    <citation type="submission" date="2015-09" db="EMBL/GenBank/DDBJ databases">
        <authorList>
            <person name="Shao Z."/>
            <person name="Wang L."/>
        </authorList>
    </citation>
    <scope>NUCLEOTIDE SEQUENCE [LARGE SCALE GENOMIC DNA]</scope>
    <source>
        <strain evidence="2">F13-1</strain>
    </source>
</reference>
<dbReference type="EMBL" id="CP012621">
    <property type="protein sequence ID" value="ATG75445.1"/>
    <property type="molecule type" value="Genomic_DNA"/>
</dbReference>
<dbReference type="GO" id="GO:0005886">
    <property type="term" value="C:plasma membrane"/>
    <property type="evidence" value="ECO:0007669"/>
    <property type="project" value="UniProtKB-SubCell"/>
</dbReference>
<name>A0A231N1C7_9GAMM</name>
<evidence type="ECO:0000313" key="2">
    <source>
        <dbReference type="Proteomes" id="UP000217763"/>
    </source>
</evidence>
<dbReference type="GO" id="GO:0140359">
    <property type="term" value="F:ABC-type transporter activity"/>
    <property type="evidence" value="ECO:0007669"/>
    <property type="project" value="InterPro"/>
</dbReference>
<dbReference type="KEGG" id="zdf:AN401_17670"/>
<organism evidence="1 2">
    <name type="scientific">Zobellella denitrificans</name>
    <dbReference type="NCBI Taxonomy" id="347534"/>
    <lineage>
        <taxon>Bacteria</taxon>
        <taxon>Pseudomonadati</taxon>
        <taxon>Pseudomonadota</taxon>
        <taxon>Gammaproteobacteria</taxon>
        <taxon>Aeromonadales</taxon>
        <taxon>Aeromonadaceae</taxon>
        <taxon>Zobellella</taxon>
    </lineage>
</organism>
<dbReference type="PANTHER" id="PTHR43471:SF1">
    <property type="entry name" value="ABC TRANSPORTER PERMEASE PROTEIN NOSY-RELATED"/>
    <property type="match status" value="1"/>
</dbReference>
<dbReference type="Pfam" id="PF12679">
    <property type="entry name" value="ABC2_membrane_2"/>
    <property type="match status" value="1"/>
</dbReference>
<accession>A0A231N1C7</accession>
<keyword evidence="2" id="KW-1185">Reference proteome</keyword>
<dbReference type="Proteomes" id="UP000217763">
    <property type="component" value="Chromosome"/>
</dbReference>
<proteinExistence type="predicted"/>
<dbReference type="AlphaFoldDB" id="A0A231N1C7"/>
<evidence type="ECO:0000313" key="1">
    <source>
        <dbReference type="EMBL" id="ATG75445.1"/>
    </source>
</evidence>
<dbReference type="RefSeq" id="WP_094039376.1">
    <property type="nucleotide sequence ID" value="NZ_CP012621.1"/>
</dbReference>
<dbReference type="PANTHER" id="PTHR43471">
    <property type="entry name" value="ABC TRANSPORTER PERMEASE"/>
    <property type="match status" value="1"/>
</dbReference>
<gene>
    <name evidence="1" type="ORF">AN401_17670</name>
</gene>
<protein>
    <submittedName>
        <fullName evidence="1">Uncharacterized protein</fullName>
    </submittedName>
</protein>